<protein>
    <submittedName>
        <fullName evidence="1">Uncharacterized protein</fullName>
    </submittedName>
</protein>
<evidence type="ECO:0000313" key="1">
    <source>
        <dbReference type="EMBL" id="OGZ31266.1"/>
    </source>
</evidence>
<dbReference type="Proteomes" id="UP000178428">
    <property type="component" value="Unassembled WGS sequence"/>
</dbReference>
<comment type="caution">
    <text evidence="1">The sequence shown here is derived from an EMBL/GenBank/DDBJ whole genome shotgun (WGS) entry which is preliminary data.</text>
</comment>
<dbReference type="AlphaFoldDB" id="A0A1G2EZJ0"/>
<dbReference type="EMBL" id="MHMR01000007">
    <property type="protein sequence ID" value="OGZ31266.1"/>
    <property type="molecule type" value="Genomic_DNA"/>
</dbReference>
<gene>
    <name evidence="1" type="ORF">A3J00_01855</name>
</gene>
<name>A0A1G2EZJ0_9BACT</name>
<organism evidence="1 2">
    <name type="scientific">Candidatus Niyogibacteria bacterium RIFCSPLOWO2_02_FULL_45_13</name>
    <dbReference type="NCBI Taxonomy" id="1801725"/>
    <lineage>
        <taxon>Bacteria</taxon>
        <taxon>Candidatus Niyogiibacteriota</taxon>
    </lineage>
</organism>
<accession>A0A1G2EZJ0</accession>
<proteinExistence type="predicted"/>
<evidence type="ECO:0000313" key="2">
    <source>
        <dbReference type="Proteomes" id="UP000178428"/>
    </source>
</evidence>
<sequence length="77" mass="8929">MAKAAADGQMVNIPSPPRFLTERRRKQERAHYWICVSANRIVLQANPENGRKAKFKSGKTFRYGRKDSFEEPSQKTF</sequence>
<reference evidence="1 2" key="1">
    <citation type="journal article" date="2016" name="Nat. Commun.">
        <title>Thousands of microbial genomes shed light on interconnected biogeochemical processes in an aquifer system.</title>
        <authorList>
            <person name="Anantharaman K."/>
            <person name="Brown C.T."/>
            <person name="Hug L.A."/>
            <person name="Sharon I."/>
            <person name="Castelle C.J."/>
            <person name="Probst A.J."/>
            <person name="Thomas B.C."/>
            <person name="Singh A."/>
            <person name="Wilkins M.J."/>
            <person name="Karaoz U."/>
            <person name="Brodie E.L."/>
            <person name="Williams K.H."/>
            <person name="Hubbard S.S."/>
            <person name="Banfield J.F."/>
        </authorList>
    </citation>
    <scope>NUCLEOTIDE SEQUENCE [LARGE SCALE GENOMIC DNA]</scope>
</reference>